<organism evidence="4 5">
    <name type="scientific">Carnegiea gigantea</name>
    <dbReference type="NCBI Taxonomy" id="171969"/>
    <lineage>
        <taxon>Eukaryota</taxon>
        <taxon>Viridiplantae</taxon>
        <taxon>Streptophyta</taxon>
        <taxon>Embryophyta</taxon>
        <taxon>Tracheophyta</taxon>
        <taxon>Spermatophyta</taxon>
        <taxon>Magnoliopsida</taxon>
        <taxon>eudicotyledons</taxon>
        <taxon>Gunneridae</taxon>
        <taxon>Pentapetalae</taxon>
        <taxon>Caryophyllales</taxon>
        <taxon>Cactineae</taxon>
        <taxon>Cactaceae</taxon>
        <taxon>Cactoideae</taxon>
        <taxon>Echinocereeae</taxon>
        <taxon>Carnegiea</taxon>
    </lineage>
</organism>
<evidence type="ECO:0000256" key="2">
    <source>
        <dbReference type="ARBA" id="ARBA00022737"/>
    </source>
</evidence>
<dbReference type="GO" id="GO:0031931">
    <property type="term" value="C:TORC1 complex"/>
    <property type="evidence" value="ECO:0007669"/>
    <property type="project" value="InterPro"/>
</dbReference>
<keyword evidence="5" id="KW-1185">Reference proteome</keyword>
<gene>
    <name evidence="4" type="ORF">Cgig2_009618</name>
</gene>
<dbReference type="GO" id="GO:0071230">
    <property type="term" value="P:cellular response to amino acid stimulus"/>
    <property type="evidence" value="ECO:0007669"/>
    <property type="project" value="TreeGrafter"/>
</dbReference>
<reference evidence="4" key="1">
    <citation type="submission" date="2022-04" db="EMBL/GenBank/DDBJ databases">
        <title>Carnegiea gigantea Genome sequencing and assembly v2.</title>
        <authorList>
            <person name="Copetti D."/>
            <person name="Sanderson M.J."/>
            <person name="Burquez A."/>
            <person name="Wojciechowski M.F."/>
        </authorList>
    </citation>
    <scope>NUCLEOTIDE SEQUENCE</scope>
    <source>
        <strain evidence="4">SGP5-SGP5p</strain>
        <tissue evidence="4">Aerial part</tissue>
    </source>
</reference>
<comment type="caution">
    <text evidence="4">The sequence shown here is derived from an EMBL/GenBank/DDBJ whole genome shotgun (WGS) entry which is preliminary data.</text>
</comment>
<feature type="domain" description="Raptor N-terminal CASPase-like" evidence="3">
    <location>
        <begin position="45"/>
        <end position="82"/>
    </location>
</feature>
<dbReference type="PANTHER" id="PTHR12848">
    <property type="entry name" value="REGULATORY-ASSOCIATED PROTEIN OF MTOR"/>
    <property type="match status" value="1"/>
</dbReference>
<dbReference type="InterPro" id="IPR029347">
    <property type="entry name" value="Raptor_N"/>
</dbReference>
<dbReference type="GO" id="GO:0030674">
    <property type="term" value="F:protein-macromolecule adaptor activity"/>
    <property type="evidence" value="ECO:0007669"/>
    <property type="project" value="TreeGrafter"/>
</dbReference>
<dbReference type="GO" id="GO:0005737">
    <property type="term" value="C:cytoplasm"/>
    <property type="evidence" value="ECO:0007669"/>
    <property type="project" value="TreeGrafter"/>
</dbReference>
<dbReference type="Pfam" id="PF14538">
    <property type="entry name" value="Raptor_N"/>
    <property type="match status" value="1"/>
</dbReference>
<dbReference type="GO" id="GO:0009267">
    <property type="term" value="P:cellular response to starvation"/>
    <property type="evidence" value="ECO:0007669"/>
    <property type="project" value="TreeGrafter"/>
</dbReference>
<dbReference type="Proteomes" id="UP001153076">
    <property type="component" value="Unassembled WGS sequence"/>
</dbReference>
<dbReference type="EMBL" id="JAKOGI010000682">
    <property type="protein sequence ID" value="KAJ8431540.1"/>
    <property type="molecule type" value="Genomic_DNA"/>
</dbReference>
<sequence length="179" mass="18730">MGNALSLFNLPVKKPGTIEPANAISFWPPSPLRGGGGWGWAGGRMKTGMVALVLCLNIGVDPPDVIKISPCARLECWIATPANPNLRSHPGASSLSQCHLISLFPCYFAAILASMASFVLSHSTVVDGVLAIQSFLSSSAQPWAPPLLSFSSPLSSIKDRGISASGSRMEPPGLGFELD</sequence>
<proteinExistence type="predicted"/>
<dbReference type="GO" id="GO:0031929">
    <property type="term" value="P:TOR signaling"/>
    <property type="evidence" value="ECO:0007669"/>
    <property type="project" value="InterPro"/>
</dbReference>
<evidence type="ECO:0000256" key="1">
    <source>
        <dbReference type="ARBA" id="ARBA00022574"/>
    </source>
</evidence>
<dbReference type="GO" id="GO:0030307">
    <property type="term" value="P:positive regulation of cell growth"/>
    <property type="evidence" value="ECO:0007669"/>
    <property type="project" value="TreeGrafter"/>
</dbReference>
<accession>A0A9Q1JUY8</accession>
<name>A0A9Q1JUY8_9CARY</name>
<keyword evidence="2" id="KW-0677">Repeat</keyword>
<dbReference type="GO" id="GO:0010506">
    <property type="term" value="P:regulation of autophagy"/>
    <property type="evidence" value="ECO:0007669"/>
    <property type="project" value="TreeGrafter"/>
</dbReference>
<dbReference type="OrthoDB" id="10262360at2759"/>
<evidence type="ECO:0000313" key="5">
    <source>
        <dbReference type="Proteomes" id="UP001153076"/>
    </source>
</evidence>
<dbReference type="PANTHER" id="PTHR12848:SF16">
    <property type="entry name" value="REGULATORY-ASSOCIATED PROTEIN OF MTOR"/>
    <property type="match status" value="1"/>
</dbReference>
<dbReference type="InterPro" id="IPR004083">
    <property type="entry name" value="Raptor"/>
</dbReference>
<keyword evidence="1" id="KW-0853">WD repeat</keyword>
<evidence type="ECO:0000313" key="4">
    <source>
        <dbReference type="EMBL" id="KAJ8431540.1"/>
    </source>
</evidence>
<evidence type="ECO:0000259" key="3">
    <source>
        <dbReference type="Pfam" id="PF14538"/>
    </source>
</evidence>
<dbReference type="AlphaFoldDB" id="A0A9Q1JUY8"/>
<protein>
    <recommendedName>
        <fullName evidence="3">Raptor N-terminal CASPase-like domain-containing protein</fullName>
    </recommendedName>
</protein>